<evidence type="ECO:0000256" key="12">
    <source>
        <dbReference type="ARBA" id="ARBA00023204"/>
    </source>
</evidence>
<dbReference type="GO" id="GO:0031573">
    <property type="term" value="P:mitotic intra-S DNA damage checkpoint signaling"/>
    <property type="evidence" value="ECO:0007669"/>
    <property type="project" value="TreeGrafter"/>
</dbReference>
<dbReference type="GO" id="GO:0006303">
    <property type="term" value="P:double-strand break repair via nonhomologous end joining"/>
    <property type="evidence" value="ECO:0007669"/>
    <property type="project" value="TreeGrafter"/>
</dbReference>
<keyword evidence="9 16" id="KW-0227">DNA damage</keyword>
<dbReference type="GO" id="GO:0007095">
    <property type="term" value="P:mitotic G2 DNA damage checkpoint signaling"/>
    <property type="evidence" value="ECO:0007669"/>
    <property type="project" value="TreeGrafter"/>
</dbReference>
<dbReference type="OrthoDB" id="30417at2759"/>
<comment type="cofactor">
    <cofactor evidence="1 16">
        <name>Mn(2+)</name>
        <dbReference type="ChEBI" id="CHEBI:29035"/>
    </cofactor>
</comment>
<dbReference type="VEuPathDB" id="VectorBase:ASIC000159"/>
<dbReference type="InterPro" id="IPR029052">
    <property type="entry name" value="Metallo-depent_PP-like"/>
</dbReference>
<evidence type="ECO:0000256" key="10">
    <source>
        <dbReference type="ARBA" id="ARBA00022801"/>
    </source>
</evidence>
<keyword evidence="12 16" id="KW-0234">DNA repair</keyword>
<dbReference type="SUPFAM" id="SSF56300">
    <property type="entry name" value="Metallo-dependent phosphatases"/>
    <property type="match status" value="1"/>
</dbReference>
<evidence type="ECO:0000313" key="23">
    <source>
        <dbReference type="Proteomes" id="UP000030765"/>
    </source>
</evidence>
<feature type="compositionally biased region" description="Low complexity" evidence="19">
    <location>
        <begin position="564"/>
        <end position="577"/>
    </location>
</feature>
<dbReference type="PANTHER" id="PTHR10139">
    <property type="entry name" value="DOUBLE-STRAND BREAK REPAIR PROTEIN MRE11"/>
    <property type="match status" value="1"/>
</dbReference>
<evidence type="ECO:0000256" key="16">
    <source>
        <dbReference type="PIRNR" id="PIRNR000882"/>
    </source>
</evidence>
<protein>
    <recommendedName>
        <fullName evidence="16">Double-strand break repair protein</fullName>
    </recommendedName>
</protein>
<dbReference type="Gene3D" id="3.30.110.110">
    <property type="entry name" value="Mre11, capping domain"/>
    <property type="match status" value="1"/>
</dbReference>
<organism evidence="21">
    <name type="scientific">Anopheles sinensis</name>
    <name type="common">Mosquito</name>
    <dbReference type="NCBI Taxonomy" id="74873"/>
    <lineage>
        <taxon>Eukaryota</taxon>
        <taxon>Metazoa</taxon>
        <taxon>Ecdysozoa</taxon>
        <taxon>Arthropoda</taxon>
        <taxon>Hexapoda</taxon>
        <taxon>Insecta</taxon>
        <taxon>Pterygota</taxon>
        <taxon>Neoptera</taxon>
        <taxon>Endopterygota</taxon>
        <taxon>Diptera</taxon>
        <taxon>Nematocera</taxon>
        <taxon>Culicoidea</taxon>
        <taxon>Culicidae</taxon>
        <taxon>Anophelinae</taxon>
        <taxon>Anopheles</taxon>
    </lineage>
</organism>
<dbReference type="AlphaFoldDB" id="A0A084V9Y1"/>
<name>A0A084V9Y1_ANOSI</name>
<dbReference type="SMART" id="SM01347">
    <property type="entry name" value="Mre11_DNA_bind"/>
    <property type="match status" value="1"/>
</dbReference>
<dbReference type="GO" id="GO:0000724">
    <property type="term" value="P:double-strand break repair via homologous recombination"/>
    <property type="evidence" value="ECO:0007669"/>
    <property type="project" value="TreeGrafter"/>
</dbReference>
<dbReference type="VEuPathDB" id="VectorBase:ASIS019140"/>
<dbReference type="GO" id="GO:0097552">
    <property type="term" value="P:mitochondrial double-strand break repair via homologous recombination"/>
    <property type="evidence" value="ECO:0007669"/>
    <property type="project" value="TreeGrafter"/>
</dbReference>
<comment type="similarity">
    <text evidence="4 16 18">Belongs to the MRE11/RAD32 family.</text>
</comment>
<reference evidence="21 23" key="1">
    <citation type="journal article" date="2014" name="BMC Genomics">
        <title>Genome sequence of Anopheles sinensis provides insight into genetics basis of mosquito competence for malaria parasites.</title>
        <authorList>
            <person name="Zhou D."/>
            <person name="Zhang D."/>
            <person name="Ding G."/>
            <person name="Shi L."/>
            <person name="Hou Q."/>
            <person name="Ye Y."/>
            <person name="Xu Y."/>
            <person name="Zhou H."/>
            <person name="Xiong C."/>
            <person name="Li S."/>
            <person name="Yu J."/>
            <person name="Hong S."/>
            <person name="Yu X."/>
            <person name="Zou P."/>
            <person name="Chen C."/>
            <person name="Chang X."/>
            <person name="Wang W."/>
            <person name="Lv Y."/>
            <person name="Sun Y."/>
            <person name="Ma L."/>
            <person name="Shen B."/>
            <person name="Zhu C."/>
        </authorList>
    </citation>
    <scope>NUCLEOTIDE SEQUENCE [LARGE SCALE GENOMIC DNA]</scope>
</reference>
<evidence type="ECO:0000256" key="18">
    <source>
        <dbReference type="RuleBase" id="RU003447"/>
    </source>
</evidence>
<reference evidence="22" key="2">
    <citation type="submission" date="2020-05" db="UniProtKB">
        <authorList>
            <consortium name="EnsemblMetazoa"/>
        </authorList>
    </citation>
    <scope>IDENTIFICATION</scope>
</reference>
<evidence type="ECO:0000256" key="7">
    <source>
        <dbReference type="ARBA" id="ARBA00022723"/>
    </source>
</evidence>
<dbReference type="EMBL" id="ATLV01000832">
    <property type="status" value="NOT_ANNOTATED_CDS"/>
    <property type="molecule type" value="Genomic_DNA"/>
</dbReference>
<dbReference type="Gene3D" id="3.60.21.10">
    <property type="match status" value="1"/>
</dbReference>
<dbReference type="PANTHER" id="PTHR10139:SF1">
    <property type="entry name" value="DOUBLE-STRAND BREAK REPAIR PROTEIN MRE11"/>
    <property type="match status" value="1"/>
</dbReference>
<dbReference type="GO" id="GO:0008296">
    <property type="term" value="F:3'-5'-DNA exonuclease activity"/>
    <property type="evidence" value="ECO:0007669"/>
    <property type="project" value="InterPro"/>
</dbReference>
<evidence type="ECO:0000313" key="21">
    <source>
        <dbReference type="EMBL" id="KFB34775.1"/>
    </source>
</evidence>
<evidence type="ECO:0000313" key="22">
    <source>
        <dbReference type="EnsemblMetazoa" id="ASIC000159-PA"/>
    </source>
</evidence>
<dbReference type="GO" id="GO:0000723">
    <property type="term" value="P:telomere maintenance"/>
    <property type="evidence" value="ECO:0007669"/>
    <property type="project" value="TreeGrafter"/>
</dbReference>
<keyword evidence="8 16" id="KW-0255">Endonuclease</keyword>
<dbReference type="NCBIfam" id="TIGR00583">
    <property type="entry name" value="mre11"/>
    <property type="match status" value="1"/>
</dbReference>
<dbReference type="STRING" id="74873.A0A084V9Y1"/>
<dbReference type="EnsemblMetazoa" id="ASIC000159-RA">
    <property type="protein sequence ID" value="ASIC000159-PA"/>
    <property type="gene ID" value="ASIC000159"/>
</dbReference>
<dbReference type="GO" id="GO:0042138">
    <property type="term" value="P:meiotic DNA double-strand break formation"/>
    <property type="evidence" value="ECO:0007669"/>
    <property type="project" value="TreeGrafter"/>
</dbReference>
<dbReference type="InterPro" id="IPR003701">
    <property type="entry name" value="Mre11"/>
</dbReference>
<dbReference type="InterPro" id="IPR041796">
    <property type="entry name" value="Mre11_N"/>
</dbReference>
<evidence type="ECO:0000256" key="19">
    <source>
        <dbReference type="SAM" id="MobiDB-lite"/>
    </source>
</evidence>
<dbReference type="GO" id="GO:0000014">
    <property type="term" value="F:single-stranded DNA endodeoxyribonuclease activity"/>
    <property type="evidence" value="ECO:0007669"/>
    <property type="project" value="TreeGrafter"/>
</dbReference>
<keyword evidence="13 16" id="KW-0464">Manganese</keyword>
<comment type="subcellular location">
    <subcellularLocation>
        <location evidence="3">Chromosome</location>
    </subcellularLocation>
    <subcellularLocation>
        <location evidence="2 16">Nucleus</location>
    </subcellularLocation>
</comment>
<evidence type="ECO:0000256" key="15">
    <source>
        <dbReference type="ARBA" id="ARBA00023254"/>
    </source>
</evidence>
<gene>
    <name evidence="21" type="ORF">ZHAS_00000159</name>
</gene>
<dbReference type="EMBL" id="ATLV01000831">
    <property type="status" value="NOT_ANNOTATED_CDS"/>
    <property type="molecule type" value="Genomic_DNA"/>
</dbReference>
<keyword evidence="5" id="KW-0158">Chromosome</keyword>
<evidence type="ECO:0000256" key="4">
    <source>
        <dbReference type="ARBA" id="ARBA00009028"/>
    </source>
</evidence>
<dbReference type="Pfam" id="PF00149">
    <property type="entry name" value="Metallophos"/>
    <property type="match status" value="1"/>
</dbReference>
<dbReference type="EMBL" id="KE523910">
    <property type="protein sequence ID" value="KFB34775.1"/>
    <property type="molecule type" value="Genomic_DNA"/>
</dbReference>
<keyword evidence="23" id="KW-1185">Reference proteome</keyword>
<evidence type="ECO:0000256" key="8">
    <source>
        <dbReference type="ARBA" id="ARBA00022759"/>
    </source>
</evidence>
<dbReference type="InterPro" id="IPR007281">
    <property type="entry name" value="Mre11_DNA-bd"/>
</dbReference>
<dbReference type="Proteomes" id="UP000030765">
    <property type="component" value="Unassembled WGS sequence"/>
</dbReference>
<proteinExistence type="inferred from homology"/>
<dbReference type="PIRSF" id="PIRSF000882">
    <property type="entry name" value="DSB_repair_MRE11"/>
    <property type="match status" value="1"/>
</dbReference>
<evidence type="ECO:0000259" key="20">
    <source>
        <dbReference type="SMART" id="SM01347"/>
    </source>
</evidence>
<evidence type="ECO:0000256" key="5">
    <source>
        <dbReference type="ARBA" id="ARBA00022454"/>
    </source>
</evidence>
<evidence type="ECO:0000256" key="6">
    <source>
        <dbReference type="ARBA" id="ARBA00022722"/>
    </source>
</evidence>
<feature type="active site" description="Proton donor" evidence="17">
    <location>
        <position position="133"/>
    </location>
</feature>
<evidence type="ECO:0000256" key="2">
    <source>
        <dbReference type="ARBA" id="ARBA00004123"/>
    </source>
</evidence>
<dbReference type="GO" id="GO:0035861">
    <property type="term" value="C:site of double-strand break"/>
    <property type="evidence" value="ECO:0007669"/>
    <property type="project" value="TreeGrafter"/>
</dbReference>
<dbReference type="FunFam" id="3.60.21.10:FF:000011">
    <property type="entry name" value="Double-strand break repair protein"/>
    <property type="match status" value="1"/>
</dbReference>
<keyword evidence="6 16" id="KW-0540">Nuclease</keyword>
<dbReference type="OMA" id="QNHTGHT"/>
<sequence>MTEESTQNGDINPADTIKLLVASDIHLGYEEKDPIRGEDSFIAFEEVLQHAVINDVDAILLGGDLFHLANPSKNTLKRCFDLLKTYTFGDKPIAIQFLNDQSEDGFQSFARTLNYEDPNVNIAIPVFSIHGNHDDPSGFGRVSAVDLLSSHGYVNYFGKWVDLSRIIIKPLLLQKGETKLALYGLGHISDARLCRMFDEAKVFLEKPDDPGWFNVMVLHQNRADRGVKNYLPENALPKFLDLVIWGHEHDCRIVPEENVVKEFFVIQPGSTVATSLSEGESLQKCCGLLSIHKGLFRMDPIPLKTVRPFVFESVNLASFQDELRLDEGDVMKKVQEFAAERIESLIERSKEQLSGDDRQPNLPLIRLRLEITDTKQQFNALRFGHHYFGRVGNPIDMVIFKRKTTRVKDESGNMLDDAALKEQFQKEQRHHAGLRAEEIAEKYFREVGTAHKMEIMCPSSMTELVRRLMDAKDYDAGEIAKFYEQKAVKFLEAQVDSVVTEDNIDEVLAGFHDNETNLHDQMLAMLDLSASKTTHEPDPVQTSTKGSVSDKPARGGTRGGARGARGAAAANKTTRGAPIEAEFNRQRRDSNKHNGQIT</sequence>
<evidence type="ECO:0000256" key="17">
    <source>
        <dbReference type="PIRSR" id="PIRSR000882-1"/>
    </source>
</evidence>
<evidence type="ECO:0000256" key="9">
    <source>
        <dbReference type="ARBA" id="ARBA00022763"/>
    </source>
</evidence>
<evidence type="ECO:0000256" key="3">
    <source>
        <dbReference type="ARBA" id="ARBA00004286"/>
    </source>
</evidence>
<dbReference type="InterPro" id="IPR038487">
    <property type="entry name" value="Mre11_capping_dom"/>
</dbReference>
<keyword evidence="14 16" id="KW-0539">Nucleus</keyword>
<comment type="function">
    <text evidence="16">Core component of the MRN complex, which plays a central role in double-strand break (DSB) repair, DNA recombination, maintenance of telomere integrity and meiosis. The MRN complex is involved in the repair of DNA double-strand breaks (DSBs) via homologous recombination (HR), an error-free mechanism which primarily occurs during S and G2 phases. The complex (1) mediates the end resection of damaged DNA, which generates proper single-stranded DNA, a key initial steps in HR, and is (2) required for the recruitment of other repair factors and efficient activation of ATM and ATR upon DNA damage. Within the MRN complex, MRE11 possesses both single-strand endonuclease activity and double-strand-specific 3'-5' exonuclease activity. MRE11 first endonucleolytically cleaves the 5' strand at DNA DSB ends to prevent non-homologous end joining (NHEJ) and licence HR. It then generates a single-stranded DNA gap via 3' to 5' exonucleolytic degradation, which is required for single-strand invasion and recombination.</text>
</comment>
<keyword evidence="15 16" id="KW-0469">Meiosis</keyword>
<keyword evidence="11 16" id="KW-0269">Exonuclease</keyword>
<feature type="domain" description="Mre11 DNA-binding" evidence="20">
    <location>
        <begin position="296"/>
        <end position="468"/>
    </location>
</feature>
<keyword evidence="10 16" id="KW-0378">Hydrolase</keyword>
<keyword evidence="7" id="KW-0479">Metal-binding</keyword>
<dbReference type="GO" id="GO:0030145">
    <property type="term" value="F:manganese ion binding"/>
    <property type="evidence" value="ECO:0007669"/>
    <property type="project" value="UniProtKB-UniRule"/>
</dbReference>
<dbReference type="CDD" id="cd00840">
    <property type="entry name" value="MPP_Mre11_N"/>
    <property type="match status" value="1"/>
</dbReference>
<feature type="compositionally biased region" description="Basic and acidic residues" evidence="19">
    <location>
        <begin position="582"/>
        <end position="592"/>
    </location>
</feature>
<evidence type="ECO:0000256" key="14">
    <source>
        <dbReference type="ARBA" id="ARBA00023242"/>
    </source>
</evidence>
<accession>A0A084V9Y1</accession>
<evidence type="ECO:0000256" key="13">
    <source>
        <dbReference type="ARBA" id="ARBA00023211"/>
    </source>
</evidence>
<dbReference type="GO" id="GO:0030870">
    <property type="term" value="C:Mre11 complex"/>
    <property type="evidence" value="ECO:0007669"/>
    <property type="project" value="UniProtKB-UniRule"/>
</dbReference>
<evidence type="ECO:0000256" key="11">
    <source>
        <dbReference type="ARBA" id="ARBA00022839"/>
    </source>
</evidence>
<feature type="region of interest" description="Disordered" evidence="19">
    <location>
        <begin position="533"/>
        <end position="598"/>
    </location>
</feature>
<evidence type="ECO:0000256" key="1">
    <source>
        <dbReference type="ARBA" id="ARBA00001936"/>
    </source>
</evidence>
<dbReference type="Pfam" id="PF04152">
    <property type="entry name" value="Mre11_DNA_bind"/>
    <property type="match status" value="1"/>
</dbReference>
<dbReference type="InterPro" id="IPR004843">
    <property type="entry name" value="Calcineurin-like_PHP"/>
</dbReference>